<protein>
    <submittedName>
        <fullName evidence="2">5-deoxy-glucuronate isomerase</fullName>
        <ecNumber evidence="2">5.3.1.-</ecNumber>
    </submittedName>
</protein>
<dbReference type="Gene3D" id="2.60.120.10">
    <property type="entry name" value="Jelly Rolls"/>
    <property type="match status" value="2"/>
</dbReference>
<dbReference type="AlphaFoldDB" id="A0A2T0ATH1"/>
<dbReference type="EC" id="5.3.1.-" evidence="2"/>
<dbReference type="PANTHER" id="PTHR39193">
    <property type="entry name" value="5-DEOXY-GLUCURONATE ISOMERASE"/>
    <property type="match status" value="1"/>
</dbReference>
<dbReference type="PIRSF" id="PIRSF036628">
    <property type="entry name" value="IolB"/>
    <property type="match status" value="1"/>
</dbReference>
<dbReference type="Pfam" id="PF04962">
    <property type="entry name" value="KduI"/>
    <property type="match status" value="1"/>
</dbReference>
<dbReference type="InterPro" id="IPR021120">
    <property type="entry name" value="KduI/IolB_isomerase"/>
</dbReference>
<evidence type="ECO:0000313" key="3">
    <source>
        <dbReference type="Proteomes" id="UP000238415"/>
    </source>
</evidence>
<dbReference type="InterPro" id="IPR014710">
    <property type="entry name" value="RmlC-like_jellyroll"/>
</dbReference>
<dbReference type="NCBIfam" id="TIGR04378">
    <property type="entry name" value="myo_inos_iolB"/>
    <property type="match status" value="1"/>
</dbReference>
<reference evidence="2 3" key="1">
    <citation type="submission" date="2018-03" db="EMBL/GenBank/DDBJ databases">
        <title>Genome sequence of Moorella humiferrea DSM 23265.</title>
        <authorList>
            <person name="Poehlein A."/>
            <person name="Daniel R."/>
        </authorList>
    </citation>
    <scope>NUCLEOTIDE SEQUENCE [LARGE SCALE GENOMIC DNA]</scope>
    <source>
        <strain evidence="2 3">DSM 23265</strain>
    </source>
</reference>
<dbReference type="PANTHER" id="PTHR39193:SF1">
    <property type="entry name" value="5-DEOXY-GLUCURONATE ISOMERASE"/>
    <property type="match status" value="1"/>
</dbReference>
<sequence>MQLYYPYEKHHGCQDIIKPAEKDIMAFSLLKLTNKTIYTSQSGDYEVAIVILGGIASVNIDGFQFNNLGQRADVFSGRATAVYIPRESSYEIHALSDNFEAALCQVRADKKYIPFVVRPEEVVVNHRGAHLWQREVHDIIVENGDGRVDRIVVGETYSASGNWSSFPSHKHDRHQPPEETELVEIYHYRIEPANLFGVQLLYTEDGKVNQAFMIRNGDTFKIPYGYHPVVAPPGVRLYYLWFLAGPHGRQMIPYDDPAFSDLRKLETT</sequence>
<comment type="caution">
    <text evidence="2">The sequence shown here is derived from an EMBL/GenBank/DDBJ whole genome shotgun (WGS) entry which is preliminary data.</text>
</comment>
<organism evidence="2 3">
    <name type="scientific">Neomoorella humiferrea</name>
    <dbReference type="NCBI Taxonomy" id="676965"/>
    <lineage>
        <taxon>Bacteria</taxon>
        <taxon>Bacillati</taxon>
        <taxon>Bacillota</taxon>
        <taxon>Clostridia</taxon>
        <taxon>Neomoorellales</taxon>
        <taxon>Neomoorellaceae</taxon>
        <taxon>Neomoorella</taxon>
    </lineage>
</organism>
<evidence type="ECO:0000256" key="1">
    <source>
        <dbReference type="ARBA" id="ARBA00023235"/>
    </source>
</evidence>
<dbReference type="InterPro" id="IPR024203">
    <property type="entry name" value="Deoxy-glucuronate_isom_IolB"/>
</dbReference>
<gene>
    <name evidence="2" type="primary">iolB</name>
    <name evidence="2" type="ORF">MOHU_11220</name>
</gene>
<dbReference type="GO" id="GO:0008880">
    <property type="term" value="F:glucuronate isomerase activity"/>
    <property type="evidence" value="ECO:0007669"/>
    <property type="project" value="InterPro"/>
</dbReference>
<proteinExistence type="predicted"/>
<keyword evidence="3" id="KW-1185">Reference proteome</keyword>
<keyword evidence="1 2" id="KW-0413">Isomerase</keyword>
<dbReference type="EMBL" id="PVXM01000019">
    <property type="protein sequence ID" value="PRR73587.1"/>
    <property type="molecule type" value="Genomic_DNA"/>
</dbReference>
<accession>A0A2T0ATH1</accession>
<dbReference type="GO" id="GO:0019310">
    <property type="term" value="P:inositol catabolic process"/>
    <property type="evidence" value="ECO:0007669"/>
    <property type="project" value="InterPro"/>
</dbReference>
<dbReference type="InterPro" id="IPR011051">
    <property type="entry name" value="RmlC_Cupin_sf"/>
</dbReference>
<name>A0A2T0ATH1_9FIRM</name>
<evidence type="ECO:0000313" key="2">
    <source>
        <dbReference type="EMBL" id="PRR73587.1"/>
    </source>
</evidence>
<dbReference type="SUPFAM" id="SSF51182">
    <property type="entry name" value="RmlC-like cupins"/>
    <property type="match status" value="1"/>
</dbReference>
<dbReference type="Proteomes" id="UP000238415">
    <property type="component" value="Unassembled WGS sequence"/>
</dbReference>
<dbReference type="RefSeq" id="WP_106005116.1">
    <property type="nucleotide sequence ID" value="NZ_CP136419.1"/>
</dbReference>
<dbReference type="OrthoDB" id="9799936at2"/>